<dbReference type="Gene3D" id="3.80.10.10">
    <property type="entry name" value="Ribonuclease Inhibitor"/>
    <property type="match status" value="4"/>
</dbReference>
<dbReference type="PANTHER" id="PTHR24369">
    <property type="entry name" value="ANTIGEN BSP, PUTATIVE-RELATED"/>
    <property type="match status" value="1"/>
</dbReference>
<dbReference type="GO" id="GO:0005886">
    <property type="term" value="C:plasma membrane"/>
    <property type="evidence" value="ECO:0007669"/>
    <property type="project" value="TreeGrafter"/>
</dbReference>
<evidence type="ECO:0000259" key="7">
    <source>
        <dbReference type="SMART" id="SM00082"/>
    </source>
</evidence>
<dbReference type="SMART" id="SM00369">
    <property type="entry name" value="LRR_TYP"/>
    <property type="match status" value="10"/>
</dbReference>
<dbReference type="InterPro" id="IPR000483">
    <property type="entry name" value="Cys-rich_flank_reg_C"/>
</dbReference>
<dbReference type="AlphaFoldDB" id="A0A9P0E6N1"/>
<evidence type="ECO:0000256" key="3">
    <source>
        <dbReference type="ARBA" id="ARBA00022737"/>
    </source>
</evidence>
<reference evidence="8" key="1">
    <citation type="submission" date="2022-01" db="EMBL/GenBank/DDBJ databases">
        <authorList>
            <person name="King R."/>
        </authorList>
    </citation>
    <scope>NUCLEOTIDE SEQUENCE</scope>
</reference>
<keyword evidence="5" id="KW-1133">Transmembrane helix</keyword>
<evidence type="ECO:0000256" key="4">
    <source>
        <dbReference type="ARBA" id="ARBA00023180"/>
    </source>
</evidence>
<dbReference type="InterPro" id="IPR001611">
    <property type="entry name" value="Leu-rich_rpt"/>
</dbReference>
<evidence type="ECO:0000313" key="9">
    <source>
        <dbReference type="Proteomes" id="UP001152798"/>
    </source>
</evidence>
<dbReference type="Pfam" id="PF13855">
    <property type="entry name" value="LRR_8"/>
    <property type="match status" value="3"/>
</dbReference>
<evidence type="ECO:0000256" key="2">
    <source>
        <dbReference type="ARBA" id="ARBA00022729"/>
    </source>
</evidence>
<feature type="signal peptide" evidence="6">
    <location>
        <begin position="1"/>
        <end position="18"/>
    </location>
</feature>
<keyword evidence="1" id="KW-0433">Leucine-rich repeat</keyword>
<dbReference type="FunFam" id="3.80.10.10:FF:000770">
    <property type="entry name" value="Uncharacterized protein"/>
    <property type="match status" value="1"/>
</dbReference>
<keyword evidence="2 6" id="KW-0732">Signal</keyword>
<keyword evidence="5" id="KW-0472">Membrane</keyword>
<dbReference type="InterPro" id="IPR050541">
    <property type="entry name" value="LRR_TM_domain-containing"/>
</dbReference>
<organism evidence="8 9">
    <name type="scientific">Nezara viridula</name>
    <name type="common">Southern green stink bug</name>
    <name type="synonym">Cimex viridulus</name>
    <dbReference type="NCBI Taxonomy" id="85310"/>
    <lineage>
        <taxon>Eukaryota</taxon>
        <taxon>Metazoa</taxon>
        <taxon>Ecdysozoa</taxon>
        <taxon>Arthropoda</taxon>
        <taxon>Hexapoda</taxon>
        <taxon>Insecta</taxon>
        <taxon>Pterygota</taxon>
        <taxon>Neoptera</taxon>
        <taxon>Paraneoptera</taxon>
        <taxon>Hemiptera</taxon>
        <taxon>Heteroptera</taxon>
        <taxon>Panheteroptera</taxon>
        <taxon>Pentatomomorpha</taxon>
        <taxon>Pentatomoidea</taxon>
        <taxon>Pentatomidae</taxon>
        <taxon>Pentatominae</taxon>
        <taxon>Nezara</taxon>
    </lineage>
</organism>
<feature type="transmembrane region" description="Helical" evidence="5">
    <location>
        <begin position="426"/>
        <end position="447"/>
    </location>
</feature>
<dbReference type="SMART" id="SM00082">
    <property type="entry name" value="LRRCT"/>
    <property type="match status" value="1"/>
</dbReference>
<keyword evidence="5" id="KW-0812">Transmembrane</keyword>
<accession>A0A9P0E6N1</accession>
<dbReference type="Pfam" id="PF01463">
    <property type="entry name" value="LRRCT"/>
    <property type="match status" value="1"/>
</dbReference>
<protein>
    <recommendedName>
        <fullName evidence="7">LRRCT domain-containing protein</fullName>
    </recommendedName>
</protein>
<dbReference type="Pfam" id="PF00560">
    <property type="entry name" value="LRR_1"/>
    <property type="match status" value="1"/>
</dbReference>
<dbReference type="OrthoDB" id="1055097at2759"/>
<evidence type="ECO:0000256" key="6">
    <source>
        <dbReference type="SAM" id="SignalP"/>
    </source>
</evidence>
<dbReference type="InterPro" id="IPR032675">
    <property type="entry name" value="LRR_dom_sf"/>
</dbReference>
<dbReference type="SUPFAM" id="SSF52058">
    <property type="entry name" value="L domain-like"/>
    <property type="match status" value="1"/>
</dbReference>
<dbReference type="Proteomes" id="UP001152798">
    <property type="component" value="Chromosome 1"/>
</dbReference>
<name>A0A9P0E6N1_NEZVI</name>
<evidence type="ECO:0000256" key="1">
    <source>
        <dbReference type="ARBA" id="ARBA00022614"/>
    </source>
</evidence>
<dbReference type="PROSITE" id="PS51450">
    <property type="entry name" value="LRR"/>
    <property type="match status" value="3"/>
</dbReference>
<keyword evidence="9" id="KW-1185">Reference proteome</keyword>
<proteinExistence type="predicted"/>
<sequence length="501" mass="56226">MMWVEIGLWFGLVSYATAFCPTSCLCDDDTLVVSCLEASLDVVPITLNPSIQRLVLKYNKVKTVDAAFQFYGELQYVDLSHNHLVSIPSRSFDSQKKLIELHLKYNKISAITNRTFEGLKKLTVLNLRGNFLEDLPDKLFYSLPQLEELDLGENRINRIDSTAFLGLTSLRVLLLDDNQLKIVPTTCFPTLGSLAELHVGLNVFNQLPDDSFKGLNRLTILNLSGAGLENISDNAFRGLTTLRTLSLTGSRLTNVPTKALSILERLEELALGQNMFTTIGLDAFNGLLNLKNLDITGAPKLEKIEKGFLRENLNLDTLILSINKKLTYLEDGALGGLPNLKHLILRENGFTTFSETLVSWPELRTLDVSENPIHCSCKLAWLKELLVRRNVSQVLCASPPPLKDKPLKLLSSDELGCSMQGPWQHALVGGLCGAVVAFSSLLGILIYRYRRRVRDVFKDYKFNKQRAMASKEHEYRKTLSEDDVNSYYQQTLRTAIPVTEL</sequence>
<feature type="chain" id="PRO_5040499683" description="LRRCT domain-containing protein" evidence="6">
    <location>
        <begin position="19"/>
        <end position="501"/>
    </location>
</feature>
<dbReference type="EMBL" id="OV725077">
    <property type="protein sequence ID" value="CAH1389404.1"/>
    <property type="molecule type" value="Genomic_DNA"/>
</dbReference>
<dbReference type="InterPro" id="IPR003591">
    <property type="entry name" value="Leu-rich_rpt_typical-subtyp"/>
</dbReference>
<keyword evidence="4" id="KW-0325">Glycoprotein</keyword>
<evidence type="ECO:0000256" key="5">
    <source>
        <dbReference type="SAM" id="Phobius"/>
    </source>
</evidence>
<evidence type="ECO:0000313" key="8">
    <source>
        <dbReference type="EMBL" id="CAH1389404.1"/>
    </source>
</evidence>
<gene>
    <name evidence="8" type="ORF">NEZAVI_LOCUS815</name>
</gene>
<dbReference type="PANTHER" id="PTHR24369:SF210">
    <property type="entry name" value="CHAOPTIN-RELATED"/>
    <property type="match status" value="1"/>
</dbReference>
<feature type="domain" description="LRRCT" evidence="7">
    <location>
        <begin position="371"/>
        <end position="418"/>
    </location>
</feature>
<dbReference type="FunFam" id="3.80.10.10:FF:000611">
    <property type="entry name" value="Capricious, isoform E"/>
    <property type="match status" value="1"/>
</dbReference>
<keyword evidence="3" id="KW-0677">Repeat</keyword>